<dbReference type="KEGG" id="csol:105366295"/>
<evidence type="ECO:0000313" key="1">
    <source>
        <dbReference type="Proteomes" id="UP000695007"/>
    </source>
</evidence>
<dbReference type="Proteomes" id="UP000695007">
    <property type="component" value="Unplaced"/>
</dbReference>
<dbReference type="RefSeq" id="XP_011502996.1">
    <property type="nucleotide sequence ID" value="XM_011504694.1"/>
</dbReference>
<gene>
    <name evidence="2" type="primary">LOC105366295</name>
</gene>
<protein>
    <submittedName>
        <fullName evidence="2">Uncharacterized protein LOC105366295 isoform X1</fullName>
    </submittedName>
</protein>
<dbReference type="GeneID" id="105366295"/>
<dbReference type="AlphaFoldDB" id="A0AAJ7E0B6"/>
<keyword evidence="1" id="KW-1185">Reference proteome</keyword>
<reference evidence="2" key="1">
    <citation type="submission" date="2025-08" db="UniProtKB">
        <authorList>
            <consortium name="RefSeq"/>
        </authorList>
    </citation>
    <scope>IDENTIFICATION</scope>
</reference>
<proteinExistence type="predicted"/>
<sequence>MYTTVLKTQRCCRHYCRHENFIIFIFTYKSMVGKDDEVGDIDDESLARVKLISSKTRQLEETADQVRQDIKNCFERLAGVLRGREKQLLRQVEAIHRQQLSLVQTNSELLPATSNLDADLSTEQQLVNQLLHFGRIDLSNSIAVNDSEPYKVEEYQEAADDYVSFQKSLKSETEEIDVSSILRRKRDTNASSKMTTRNLDNKTVDPETSINYEKISCNESKDNSFTSDATSLPSEKVLQSDNLYLEDKSINTFSCSAVTCIQCNEHSKTADNYPIVIAQEKTKHEGVEHPIQIQQWLQQILAETETEPIIHEIGQFSKIPNTRLYQEFPVET</sequence>
<evidence type="ECO:0000313" key="2">
    <source>
        <dbReference type="RefSeq" id="XP_011502996.1"/>
    </source>
</evidence>
<organism evidence="1 2">
    <name type="scientific">Ceratosolen solmsi marchali</name>
    <dbReference type="NCBI Taxonomy" id="326594"/>
    <lineage>
        <taxon>Eukaryota</taxon>
        <taxon>Metazoa</taxon>
        <taxon>Ecdysozoa</taxon>
        <taxon>Arthropoda</taxon>
        <taxon>Hexapoda</taxon>
        <taxon>Insecta</taxon>
        <taxon>Pterygota</taxon>
        <taxon>Neoptera</taxon>
        <taxon>Endopterygota</taxon>
        <taxon>Hymenoptera</taxon>
        <taxon>Apocrita</taxon>
        <taxon>Proctotrupomorpha</taxon>
        <taxon>Chalcidoidea</taxon>
        <taxon>Agaonidae</taxon>
        <taxon>Agaoninae</taxon>
        <taxon>Ceratosolen</taxon>
    </lineage>
</organism>
<name>A0AAJ7E0B6_9HYME</name>
<accession>A0AAJ7E0B6</accession>